<accession>A0A3E0HAW1</accession>
<dbReference type="InterPro" id="IPR051353">
    <property type="entry name" value="Tobamovirus_resist_UPF0261"/>
</dbReference>
<sequence>MVTVVLLGAPNAEGAEYAWLMDRVRVGGCDPVVLEGPSAADVLVELHEQGRLHGVLAVGGPTGGSPAYAALRALPIGVPKLLVTARDHETHGGVTDLTTMHSVVDIVGIDQVSERILDNAAAAITGMARSYHAGRHNPTRHHRPLVATTVPATRRQLEHWGYAVVVVPDSRPLPSLVDSGFLAGVISTDPLATYSVPHVVCDDAAFAVEAADDLHHVIAGSP</sequence>
<dbReference type="PANTHER" id="PTHR31862:SF1">
    <property type="entry name" value="UPF0261 DOMAIN PROTEIN (AFU_ORTHOLOGUE AFUA_1G10120)"/>
    <property type="match status" value="1"/>
</dbReference>
<dbReference type="InterPro" id="IPR044122">
    <property type="entry name" value="UPF0261_N"/>
</dbReference>
<evidence type="ECO:0000313" key="2">
    <source>
        <dbReference type="EMBL" id="REH41189.1"/>
    </source>
</evidence>
<feature type="domain" description="UPF0261" evidence="1">
    <location>
        <begin position="39"/>
        <end position="132"/>
    </location>
</feature>
<dbReference type="PANTHER" id="PTHR31862">
    <property type="entry name" value="UPF0261 DOMAIN PROTEIN (AFU_ORTHOLOGUE AFUA_1G10120)"/>
    <property type="match status" value="1"/>
</dbReference>
<name>A0A3E0HAW1_9PSEU</name>
<reference evidence="2 3" key="1">
    <citation type="submission" date="2018-08" db="EMBL/GenBank/DDBJ databases">
        <title>Genomic Encyclopedia of Archaeal and Bacterial Type Strains, Phase II (KMG-II): from individual species to whole genera.</title>
        <authorList>
            <person name="Goeker M."/>
        </authorList>
    </citation>
    <scope>NUCLEOTIDE SEQUENCE [LARGE SCALE GENOMIC DNA]</scope>
    <source>
        <strain evidence="2 3">DSM 45791</strain>
    </source>
</reference>
<comment type="caution">
    <text evidence="2">The sequence shown here is derived from an EMBL/GenBank/DDBJ whole genome shotgun (WGS) entry which is preliminary data.</text>
</comment>
<evidence type="ECO:0000259" key="1">
    <source>
        <dbReference type="Pfam" id="PF06792"/>
    </source>
</evidence>
<dbReference type="Gene3D" id="3.40.50.12020">
    <property type="entry name" value="Uncharacterised protein family UPF0261, NN domain"/>
    <property type="match status" value="1"/>
</dbReference>
<dbReference type="AlphaFoldDB" id="A0A3E0HAW1"/>
<keyword evidence="3" id="KW-1185">Reference proteome</keyword>
<evidence type="ECO:0000313" key="3">
    <source>
        <dbReference type="Proteomes" id="UP000256269"/>
    </source>
</evidence>
<dbReference type="Pfam" id="PF06792">
    <property type="entry name" value="UPF0261"/>
    <property type="match status" value="1"/>
</dbReference>
<dbReference type="EMBL" id="QUNO01000012">
    <property type="protein sequence ID" value="REH41189.1"/>
    <property type="molecule type" value="Genomic_DNA"/>
</dbReference>
<organism evidence="2 3">
    <name type="scientific">Kutzneria buriramensis</name>
    <dbReference type="NCBI Taxonomy" id="1045776"/>
    <lineage>
        <taxon>Bacteria</taxon>
        <taxon>Bacillati</taxon>
        <taxon>Actinomycetota</taxon>
        <taxon>Actinomycetes</taxon>
        <taxon>Pseudonocardiales</taxon>
        <taxon>Pseudonocardiaceae</taxon>
        <taxon>Kutzneria</taxon>
    </lineage>
</organism>
<dbReference type="Proteomes" id="UP000256269">
    <property type="component" value="Unassembled WGS sequence"/>
</dbReference>
<dbReference type="RefSeq" id="WP_170217871.1">
    <property type="nucleotide sequence ID" value="NZ_CP144375.1"/>
</dbReference>
<gene>
    <name evidence="2" type="ORF">BCF44_112271</name>
</gene>
<protein>
    <submittedName>
        <fullName evidence="2">Uncharacterized protein UPF0261</fullName>
    </submittedName>
</protein>
<proteinExistence type="predicted"/>